<keyword evidence="2" id="KW-1185">Reference proteome</keyword>
<evidence type="ECO:0000313" key="1">
    <source>
        <dbReference type="EMBL" id="KAK8989551.1"/>
    </source>
</evidence>
<dbReference type="EMBL" id="JBBPBN010000056">
    <property type="protein sequence ID" value="KAK8989551.1"/>
    <property type="molecule type" value="Genomic_DNA"/>
</dbReference>
<reference evidence="1 2" key="1">
    <citation type="journal article" date="2024" name="G3 (Bethesda)">
        <title>Genome assembly of Hibiscus sabdariffa L. provides insights into metabolisms of medicinal natural products.</title>
        <authorList>
            <person name="Kim T."/>
        </authorList>
    </citation>
    <scope>NUCLEOTIDE SEQUENCE [LARGE SCALE GENOMIC DNA]</scope>
    <source>
        <strain evidence="1">TK-2024</strain>
        <tissue evidence="1">Old leaves</tissue>
    </source>
</reference>
<name>A0ABR2PMP6_9ROSI</name>
<evidence type="ECO:0000313" key="2">
    <source>
        <dbReference type="Proteomes" id="UP001396334"/>
    </source>
</evidence>
<comment type="caution">
    <text evidence="1">The sequence shown here is derived from an EMBL/GenBank/DDBJ whole genome shotgun (WGS) entry which is preliminary data.</text>
</comment>
<proteinExistence type="predicted"/>
<sequence>MMKCSSKKGWKEANANGAETLSGVELAKTKTKVKGIRETHVKHQSAAVASLPVHQKVIPKHRRNRLSTFRFMPMAWSFTSLGKQQFKEIKLPVKLEFQKLY</sequence>
<dbReference type="Proteomes" id="UP001396334">
    <property type="component" value="Unassembled WGS sequence"/>
</dbReference>
<protein>
    <submittedName>
        <fullName evidence="1">Uncharacterized protein</fullName>
    </submittedName>
</protein>
<organism evidence="1 2">
    <name type="scientific">Hibiscus sabdariffa</name>
    <name type="common">roselle</name>
    <dbReference type="NCBI Taxonomy" id="183260"/>
    <lineage>
        <taxon>Eukaryota</taxon>
        <taxon>Viridiplantae</taxon>
        <taxon>Streptophyta</taxon>
        <taxon>Embryophyta</taxon>
        <taxon>Tracheophyta</taxon>
        <taxon>Spermatophyta</taxon>
        <taxon>Magnoliopsida</taxon>
        <taxon>eudicotyledons</taxon>
        <taxon>Gunneridae</taxon>
        <taxon>Pentapetalae</taxon>
        <taxon>rosids</taxon>
        <taxon>malvids</taxon>
        <taxon>Malvales</taxon>
        <taxon>Malvaceae</taxon>
        <taxon>Malvoideae</taxon>
        <taxon>Hibiscus</taxon>
    </lineage>
</organism>
<accession>A0ABR2PMP6</accession>
<gene>
    <name evidence="1" type="ORF">V6N11_063973</name>
</gene>